<dbReference type="InterPro" id="IPR003251">
    <property type="entry name" value="Rr_diiron-bd_dom"/>
</dbReference>
<dbReference type="SUPFAM" id="SSF47240">
    <property type="entry name" value="Ferritin-like"/>
    <property type="match status" value="1"/>
</dbReference>
<dbReference type="PATRIC" id="fig|476652.3.peg.630"/>
<comment type="cofactor">
    <cofactor evidence="1">
        <name>Fe(3+)</name>
        <dbReference type="ChEBI" id="CHEBI:29034"/>
    </cofactor>
</comment>
<sequence length="164" mass="18485">MNSQKTLENLMSAFAGESQANRKYLAYAKKAESEGKKNAAKLFKAASDAETIHALKHFEVAEKIKSTTENLNDAVNGENYEYQTMYPEFLKVAQEEGNQAAIRTFSYALKAEEAHAKLYQEALDNLEQEEEVFYYLCPVCGNIEKFVPEKCPICGVPGSKFIKY</sequence>
<organism evidence="5 6">
    <name type="scientific">Desulfosporosinus acididurans</name>
    <dbReference type="NCBI Taxonomy" id="476652"/>
    <lineage>
        <taxon>Bacteria</taxon>
        <taxon>Bacillati</taxon>
        <taxon>Bacillota</taxon>
        <taxon>Clostridia</taxon>
        <taxon>Eubacteriales</taxon>
        <taxon>Desulfitobacteriaceae</taxon>
        <taxon>Desulfosporosinus</taxon>
    </lineage>
</organism>
<gene>
    <name evidence="5" type="primary">ngr</name>
    <name evidence="5" type="ORF">DEAC_c06170</name>
</gene>
<dbReference type="PANTHER" id="PTHR33746">
    <property type="entry name" value="RUBRERYTHRIN"/>
    <property type="match status" value="1"/>
</dbReference>
<protein>
    <submittedName>
        <fullName evidence="5">Nigerythrin</fullName>
    </submittedName>
</protein>
<dbReference type="STRING" id="476652.DEAC_c06170"/>
<dbReference type="RefSeq" id="WP_047808554.1">
    <property type="nucleotide sequence ID" value="NZ_LDZY01000002.1"/>
</dbReference>
<dbReference type="Gene3D" id="1.20.1260.10">
    <property type="match status" value="1"/>
</dbReference>
<reference evidence="5 6" key="1">
    <citation type="submission" date="2015-06" db="EMBL/GenBank/DDBJ databases">
        <title>Draft genome of the moderately acidophilic sulfate reducer Candidatus Desulfosporosinus acididurans strain M1.</title>
        <authorList>
            <person name="Poehlein A."/>
            <person name="Petzsch P."/>
            <person name="Johnson B.D."/>
            <person name="Schloemann M."/>
            <person name="Daniel R."/>
            <person name="Muehling M."/>
        </authorList>
    </citation>
    <scope>NUCLEOTIDE SEQUENCE [LARGE SCALE GENOMIC DNA]</scope>
    <source>
        <strain evidence="5 6">M1</strain>
    </source>
</reference>
<dbReference type="PANTHER" id="PTHR33746:SF4">
    <property type="entry name" value="RUBRERYTHRIN"/>
    <property type="match status" value="1"/>
</dbReference>
<accession>A0A0J1FVF5</accession>
<proteinExistence type="predicted"/>
<keyword evidence="3" id="KW-0249">Electron transport</keyword>
<name>A0A0J1FVF5_9FIRM</name>
<dbReference type="Proteomes" id="UP000036356">
    <property type="component" value="Unassembled WGS sequence"/>
</dbReference>
<dbReference type="AlphaFoldDB" id="A0A0J1FVF5"/>
<feature type="domain" description="Ferritin-like diiron" evidence="4">
    <location>
        <begin position="1"/>
        <end position="130"/>
    </location>
</feature>
<dbReference type="InterPro" id="IPR052753">
    <property type="entry name" value="Rbr2/Nigerythrin"/>
</dbReference>
<dbReference type="GO" id="GO:0046872">
    <property type="term" value="F:metal ion binding"/>
    <property type="evidence" value="ECO:0007669"/>
    <property type="project" value="InterPro"/>
</dbReference>
<evidence type="ECO:0000259" key="4">
    <source>
        <dbReference type="PROSITE" id="PS50905"/>
    </source>
</evidence>
<keyword evidence="2" id="KW-0813">Transport</keyword>
<keyword evidence="6" id="KW-1185">Reference proteome</keyword>
<dbReference type="SUPFAM" id="SSF57802">
    <property type="entry name" value="Rubredoxin-like"/>
    <property type="match status" value="1"/>
</dbReference>
<dbReference type="EMBL" id="LDZY01000002">
    <property type="protein sequence ID" value="KLU67405.1"/>
    <property type="molecule type" value="Genomic_DNA"/>
</dbReference>
<dbReference type="GO" id="GO:0016491">
    <property type="term" value="F:oxidoreductase activity"/>
    <property type="evidence" value="ECO:0007669"/>
    <property type="project" value="InterPro"/>
</dbReference>
<dbReference type="Gene3D" id="2.20.28.10">
    <property type="match status" value="1"/>
</dbReference>
<evidence type="ECO:0000256" key="3">
    <source>
        <dbReference type="ARBA" id="ARBA00022982"/>
    </source>
</evidence>
<evidence type="ECO:0000256" key="2">
    <source>
        <dbReference type="ARBA" id="ARBA00022448"/>
    </source>
</evidence>
<comment type="caution">
    <text evidence="5">The sequence shown here is derived from an EMBL/GenBank/DDBJ whole genome shotgun (WGS) entry which is preliminary data.</text>
</comment>
<dbReference type="InterPro" id="IPR048574">
    <property type="entry name" value="RUBY_RBDX"/>
</dbReference>
<dbReference type="Pfam" id="PF02915">
    <property type="entry name" value="Rubrerythrin"/>
    <property type="match status" value="1"/>
</dbReference>
<dbReference type="InterPro" id="IPR012347">
    <property type="entry name" value="Ferritin-like"/>
</dbReference>
<dbReference type="PROSITE" id="PS50905">
    <property type="entry name" value="FERRITIN_LIKE"/>
    <property type="match status" value="1"/>
</dbReference>
<dbReference type="Pfam" id="PF21349">
    <property type="entry name" value="RUBY_RBDX"/>
    <property type="match status" value="1"/>
</dbReference>
<dbReference type="InterPro" id="IPR009078">
    <property type="entry name" value="Ferritin-like_SF"/>
</dbReference>
<evidence type="ECO:0000256" key="1">
    <source>
        <dbReference type="ARBA" id="ARBA00001965"/>
    </source>
</evidence>
<evidence type="ECO:0000313" key="6">
    <source>
        <dbReference type="Proteomes" id="UP000036356"/>
    </source>
</evidence>
<dbReference type="CDD" id="cd01041">
    <property type="entry name" value="Rubrerythrin"/>
    <property type="match status" value="1"/>
</dbReference>
<evidence type="ECO:0000313" key="5">
    <source>
        <dbReference type="EMBL" id="KLU67405.1"/>
    </source>
</evidence>
<dbReference type="CDD" id="cd00729">
    <property type="entry name" value="rubredoxin_SM"/>
    <property type="match status" value="1"/>
</dbReference>
<dbReference type="InterPro" id="IPR009040">
    <property type="entry name" value="Ferritin-like_diiron"/>
</dbReference>